<evidence type="ECO:0000313" key="2">
    <source>
        <dbReference type="EMBL" id="MUK88565.1"/>
    </source>
</evidence>
<dbReference type="AlphaFoldDB" id="A0A6N8FGI5"/>
<dbReference type="Gene3D" id="3.20.80.10">
    <property type="entry name" value="Regulatory factor, effector binding domain"/>
    <property type="match status" value="1"/>
</dbReference>
<dbReference type="SUPFAM" id="SSF55136">
    <property type="entry name" value="Probable bacterial effector-binding domain"/>
    <property type="match status" value="1"/>
</dbReference>
<dbReference type="Pfam" id="PF06445">
    <property type="entry name" value="GyrI-like"/>
    <property type="match status" value="1"/>
</dbReference>
<gene>
    <name evidence="2" type="ORF">GMD78_09200</name>
</gene>
<keyword evidence="3" id="KW-1185">Reference proteome</keyword>
<evidence type="ECO:0000313" key="3">
    <source>
        <dbReference type="Proteomes" id="UP000469125"/>
    </source>
</evidence>
<comment type="caution">
    <text evidence="2">The sequence shown here is derived from an EMBL/GenBank/DDBJ whole genome shotgun (WGS) entry which is preliminary data.</text>
</comment>
<reference evidence="2 3" key="1">
    <citation type="submission" date="2019-11" db="EMBL/GenBank/DDBJ databases">
        <authorList>
            <person name="Li X."/>
        </authorList>
    </citation>
    <scope>NUCLEOTIDE SEQUENCE [LARGE SCALE GENOMIC DNA]</scope>
    <source>
        <strain evidence="2 3">L9</strain>
    </source>
</reference>
<dbReference type="EMBL" id="WOCA01000006">
    <property type="protein sequence ID" value="MUK88565.1"/>
    <property type="molecule type" value="Genomic_DNA"/>
</dbReference>
<dbReference type="Proteomes" id="UP000469125">
    <property type="component" value="Unassembled WGS sequence"/>
</dbReference>
<protein>
    <recommendedName>
        <fullName evidence="1">GyrI-like small molecule binding domain-containing protein</fullName>
    </recommendedName>
</protein>
<dbReference type="InterPro" id="IPR029442">
    <property type="entry name" value="GyrI-like"/>
</dbReference>
<accession>A0A6N8FGI5</accession>
<dbReference type="RefSeq" id="WP_155668556.1">
    <property type="nucleotide sequence ID" value="NZ_WOCA01000006.1"/>
</dbReference>
<proteinExistence type="predicted"/>
<feature type="domain" description="GyrI-like small molecule binding" evidence="1">
    <location>
        <begin position="10"/>
        <end position="149"/>
    </location>
</feature>
<name>A0A6N8FGI5_9BACI</name>
<evidence type="ECO:0000259" key="1">
    <source>
        <dbReference type="Pfam" id="PF06445"/>
    </source>
</evidence>
<organism evidence="2 3">
    <name type="scientific">Ornithinibacillus caprae</name>
    <dbReference type="NCBI Taxonomy" id="2678566"/>
    <lineage>
        <taxon>Bacteria</taxon>
        <taxon>Bacillati</taxon>
        <taxon>Bacillota</taxon>
        <taxon>Bacilli</taxon>
        <taxon>Bacillales</taxon>
        <taxon>Bacillaceae</taxon>
        <taxon>Ornithinibacillus</taxon>
    </lineage>
</organism>
<sequence>MKISTAYKNFQVVGIKFTGRFKEYPSLIPKANASFKERYQAFKGESEFTRAIVYEPMKSQDHEVGFFYIGALVDEPVQNLPDDMENISMEGDYVFLRHPFDVSKMGEFYTALDNWMIENGKSFTEDFLVELYYPNANSVEDLEVYMPYKKEGNSLAEYK</sequence>
<dbReference type="InterPro" id="IPR011256">
    <property type="entry name" value="Reg_factor_effector_dom_sf"/>
</dbReference>